<feature type="disulfide bond" evidence="10">
    <location>
        <begin position="162"/>
        <end position="175"/>
    </location>
</feature>
<dbReference type="Proteomes" id="UP000748025">
    <property type="component" value="Unassembled WGS sequence"/>
</dbReference>
<dbReference type="PANTHER" id="PTHR10357:SF212">
    <property type="entry name" value="ALPHA-AMYLASE"/>
    <property type="match status" value="1"/>
</dbReference>
<dbReference type="CDD" id="cd11319">
    <property type="entry name" value="AmyAc_euk_AmyA"/>
    <property type="match status" value="1"/>
</dbReference>
<reference evidence="14" key="1">
    <citation type="journal article" date="2020" name="bioRxiv">
        <title>Whole genome comparisons of ergot fungi reveals the divergence and evolution of species within the genus Claviceps are the result of varying mechanisms driving genome evolution and host range expansion.</title>
        <authorList>
            <person name="Wyka S.A."/>
            <person name="Mondo S.J."/>
            <person name="Liu M."/>
            <person name="Dettman J."/>
            <person name="Nalam V."/>
            <person name="Broders K.D."/>
        </authorList>
    </citation>
    <scope>NUCLEOTIDE SEQUENCE</scope>
    <source>
        <strain evidence="14">CCC 602</strain>
    </source>
</reference>
<evidence type="ECO:0000256" key="4">
    <source>
        <dbReference type="ARBA" id="ARBA00022801"/>
    </source>
</evidence>
<dbReference type="SUPFAM" id="SSF51445">
    <property type="entry name" value="(Trans)glycosidases"/>
    <property type="match status" value="1"/>
</dbReference>
<dbReference type="GO" id="GO:0004556">
    <property type="term" value="F:alpha-amylase activity"/>
    <property type="evidence" value="ECO:0007669"/>
    <property type="project" value="InterPro"/>
</dbReference>
<evidence type="ECO:0000256" key="5">
    <source>
        <dbReference type="ARBA" id="ARBA00022837"/>
    </source>
</evidence>
<proteinExistence type="inferred from homology"/>
<dbReference type="GO" id="GO:0005975">
    <property type="term" value="P:carbohydrate metabolic process"/>
    <property type="evidence" value="ECO:0007669"/>
    <property type="project" value="InterPro"/>
</dbReference>
<dbReference type="InterPro" id="IPR017853">
    <property type="entry name" value="GH"/>
</dbReference>
<feature type="binding site" evidence="11">
    <location>
        <position position="304"/>
    </location>
    <ligand>
        <name>substrate</name>
    </ligand>
</feature>
<dbReference type="EMBL" id="SRPW01003693">
    <property type="protein sequence ID" value="KAG5986301.1"/>
    <property type="molecule type" value="Genomic_DNA"/>
</dbReference>
<protein>
    <recommendedName>
        <fullName evidence="13">Glycosyl hydrolase family 13 catalytic domain-containing protein</fullName>
    </recommendedName>
</protein>
<evidence type="ECO:0000313" key="15">
    <source>
        <dbReference type="Proteomes" id="UP000748025"/>
    </source>
</evidence>
<organism evidence="14 15">
    <name type="scientific">Claviceps pusilla</name>
    <dbReference type="NCBI Taxonomy" id="123648"/>
    <lineage>
        <taxon>Eukaryota</taxon>
        <taxon>Fungi</taxon>
        <taxon>Dikarya</taxon>
        <taxon>Ascomycota</taxon>
        <taxon>Pezizomycotina</taxon>
        <taxon>Sordariomycetes</taxon>
        <taxon>Hypocreomycetidae</taxon>
        <taxon>Hypocreales</taxon>
        <taxon>Clavicipitaceae</taxon>
        <taxon>Claviceps</taxon>
    </lineage>
</organism>
<keyword evidence="12" id="KW-0732">Signal</keyword>
<evidence type="ECO:0000259" key="13">
    <source>
        <dbReference type="SMART" id="SM00642"/>
    </source>
</evidence>
<evidence type="ECO:0000256" key="2">
    <source>
        <dbReference type="ARBA" id="ARBA00008061"/>
    </source>
</evidence>
<evidence type="ECO:0000313" key="14">
    <source>
        <dbReference type="EMBL" id="KAG5986301.1"/>
    </source>
</evidence>
<keyword evidence="3" id="KW-0479">Metal-binding</keyword>
<dbReference type="SUPFAM" id="SSF51011">
    <property type="entry name" value="Glycosyl hydrolase domain"/>
    <property type="match status" value="1"/>
</dbReference>
<dbReference type="Gene3D" id="3.20.20.80">
    <property type="entry name" value="Glycosidases"/>
    <property type="match status" value="1"/>
</dbReference>
<comment type="similarity">
    <text evidence="2">Belongs to the glycosyl hydrolase 13 family.</text>
</comment>
<feature type="signal peptide" evidence="12">
    <location>
        <begin position="1"/>
        <end position="22"/>
    </location>
</feature>
<feature type="site" description="Transition state stabilizer" evidence="9">
    <location>
        <position position="304"/>
    </location>
</feature>
<feature type="domain" description="Glycosyl hydrolase family 13 catalytic" evidence="13">
    <location>
        <begin position="35"/>
        <end position="376"/>
    </location>
</feature>
<keyword evidence="7" id="KW-0326">Glycosidase</keyword>
<keyword evidence="10" id="KW-1015">Disulfide bond</keyword>
<evidence type="ECO:0000256" key="6">
    <source>
        <dbReference type="ARBA" id="ARBA00023277"/>
    </source>
</evidence>
<keyword evidence="6" id="KW-0119">Carbohydrate metabolism</keyword>
<feature type="binding site" evidence="11">
    <location>
        <position position="138"/>
    </location>
    <ligand>
        <name>substrate</name>
    </ligand>
</feature>
<evidence type="ECO:0000256" key="1">
    <source>
        <dbReference type="ARBA" id="ARBA00001913"/>
    </source>
</evidence>
<evidence type="ECO:0000256" key="9">
    <source>
        <dbReference type="PIRSR" id="PIRSR001024-2"/>
    </source>
</evidence>
<dbReference type="Pfam" id="PF00128">
    <property type="entry name" value="Alpha-amylase"/>
    <property type="match status" value="2"/>
</dbReference>
<feature type="binding site" evidence="11">
    <location>
        <position position="241"/>
    </location>
    <ligand>
        <name>substrate</name>
    </ligand>
</feature>
<dbReference type="InterPro" id="IPR006047">
    <property type="entry name" value="GH13_cat_dom"/>
</dbReference>
<keyword evidence="5" id="KW-0106">Calcium</keyword>
<evidence type="ECO:0000256" key="3">
    <source>
        <dbReference type="ARBA" id="ARBA00022723"/>
    </source>
</evidence>
<accession>A0A9P7N406</accession>
<dbReference type="SMR" id="A0A9P7N406"/>
<feature type="active site" description="Proton donor" evidence="8">
    <location>
        <position position="237"/>
    </location>
</feature>
<evidence type="ECO:0000256" key="8">
    <source>
        <dbReference type="PIRSR" id="PIRSR001024-1"/>
    </source>
</evidence>
<feature type="binding site" evidence="11">
    <location>
        <position position="99"/>
    </location>
    <ligand>
        <name>substrate</name>
    </ligand>
</feature>
<sequence length="463" mass="51437">MKLSASSALALALPFATQVCHAADANAWKSRSIYFALTDRVARHGGDTGGGACGNLGSYCGGTFQGLQGKLDYIKNMGFDALWITPVVSNTEGGYHGYWARDLYYVNPKLGSAQDLKNLVNAAHEKNMFVMVDVVANHVGPGPVADKNPYPLNLESSYHPRCAIDYSNQDSIENCWVANLPDVKTRDPLIRSTYQIWIRWLINEFKFDGMRIDTFRQVEKDFWRGFISAAGVFSLGEVFDGNPALVAGYASAPLTSLLNYPIYYPLNRFYQQRGSSQDLVDMHNQVGSMFPDPAALGTFLDNHDNPRFLYQKGDVALLKNALTYVMLARGVPIVYYGTEQAYGGGADPFNREDLWRTGYNTNSEVYRFLSAVSRVRKDRGGLPGDDHKHLMVEPTGYAWSRAGGDVIALTSNIGRGNSRTYCIWTWRGRGSWRSIFNGKTYRADERGVLCVDVNNGEPVVLVV</sequence>
<feature type="chain" id="PRO_5040279026" description="Glycosyl hydrolase family 13 catalytic domain-containing protein" evidence="12">
    <location>
        <begin position="23"/>
        <end position="463"/>
    </location>
</feature>
<keyword evidence="4" id="KW-0378">Hydrolase</keyword>
<keyword evidence="15" id="KW-1185">Reference proteome</keyword>
<evidence type="ECO:0000256" key="11">
    <source>
        <dbReference type="PIRSR" id="PIRSR001024-5"/>
    </source>
</evidence>
<name>A0A9P7N406_9HYPO</name>
<feature type="binding site" evidence="11">
    <location>
        <position position="211"/>
    </location>
    <ligand>
        <name>substrate</name>
    </ligand>
</feature>
<evidence type="ECO:0000256" key="10">
    <source>
        <dbReference type="PIRSR" id="PIRSR001024-4"/>
    </source>
</evidence>
<evidence type="ECO:0000256" key="12">
    <source>
        <dbReference type="SAM" id="SignalP"/>
    </source>
</evidence>
<dbReference type="InterPro" id="IPR013777">
    <property type="entry name" value="A-amylase-like"/>
</dbReference>
<comment type="caution">
    <text evidence="14">The sequence shown here is derived from an EMBL/GenBank/DDBJ whole genome shotgun (WGS) entry which is preliminary data.</text>
</comment>
<evidence type="ECO:0000256" key="7">
    <source>
        <dbReference type="ARBA" id="ARBA00023295"/>
    </source>
</evidence>
<dbReference type="SMART" id="SM00642">
    <property type="entry name" value="Aamy"/>
    <property type="match status" value="1"/>
</dbReference>
<feature type="binding site" evidence="11">
    <location>
        <position position="351"/>
    </location>
    <ligand>
        <name>substrate</name>
    </ligand>
</feature>
<comment type="cofactor">
    <cofactor evidence="1">
        <name>Ca(2+)</name>
        <dbReference type="ChEBI" id="CHEBI:29108"/>
    </cofactor>
</comment>
<dbReference type="PIRSF" id="PIRSF001024">
    <property type="entry name" value="Alph-amyl_fung"/>
    <property type="match status" value="1"/>
</dbReference>
<feature type="active site" description="Nucleophile" evidence="8">
    <location>
        <position position="213"/>
    </location>
</feature>
<dbReference type="AlphaFoldDB" id="A0A9P7N406"/>
<dbReference type="PANTHER" id="PTHR10357">
    <property type="entry name" value="ALPHA-AMYLASE FAMILY MEMBER"/>
    <property type="match status" value="1"/>
</dbReference>
<gene>
    <name evidence="14" type="ORF">E4U43_005576</name>
</gene>
<dbReference type="OrthoDB" id="204980at2759"/>
<dbReference type="GO" id="GO:0005509">
    <property type="term" value="F:calcium ion binding"/>
    <property type="evidence" value="ECO:0007669"/>
    <property type="project" value="InterPro"/>
</dbReference>